<dbReference type="InterPro" id="IPR035952">
    <property type="entry name" value="Rhomboid-like_sf"/>
</dbReference>
<feature type="domain" description="Peptidase S54 rhomboid" evidence="9">
    <location>
        <begin position="103"/>
        <end position="259"/>
    </location>
</feature>
<accession>A0A9C9NE61</accession>
<feature type="transmembrane region" description="Helical" evidence="8">
    <location>
        <begin position="208"/>
        <end position="231"/>
    </location>
</feature>
<organism evidence="10 11">
    <name type="scientific">Aurantimonas coralicida</name>
    <dbReference type="NCBI Taxonomy" id="182270"/>
    <lineage>
        <taxon>Bacteria</taxon>
        <taxon>Pseudomonadati</taxon>
        <taxon>Pseudomonadota</taxon>
        <taxon>Alphaproteobacteria</taxon>
        <taxon>Hyphomicrobiales</taxon>
        <taxon>Aurantimonadaceae</taxon>
        <taxon>Aurantimonas</taxon>
    </lineage>
</organism>
<feature type="compositionally biased region" description="Basic and acidic residues" evidence="7">
    <location>
        <begin position="9"/>
        <end position="20"/>
    </location>
</feature>
<gene>
    <name evidence="10" type="ORF">ENH89_08650</name>
</gene>
<dbReference type="AlphaFoldDB" id="A0A9C9NE61"/>
<dbReference type="InterPro" id="IPR022764">
    <property type="entry name" value="Peptidase_S54_rhomboid_dom"/>
</dbReference>
<evidence type="ECO:0000256" key="6">
    <source>
        <dbReference type="ARBA" id="ARBA00023136"/>
    </source>
</evidence>
<evidence type="ECO:0000256" key="8">
    <source>
        <dbReference type="SAM" id="Phobius"/>
    </source>
</evidence>
<evidence type="ECO:0000256" key="7">
    <source>
        <dbReference type="SAM" id="MobiDB-lite"/>
    </source>
</evidence>
<evidence type="ECO:0000256" key="1">
    <source>
        <dbReference type="ARBA" id="ARBA00004141"/>
    </source>
</evidence>
<dbReference type="Gene3D" id="1.20.1540.10">
    <property type="entry name" value="Rhomboid-like"/>
    <property type="match status" value="1"/>
</dbReference>
<comment type="caution">
    <text evidence="10">The sequence shown here is derived from an EMBL/GenBank/DDBJ whole genome shotgun (WGS) entry which is preliminary data.</text>
</comment>
<protein>
    <submittedName>
        <fullName evidence="10">Rhomboid family intramembrane serine protease</fullName>
    </submittedName>
</protein>
<evidence type="ECO:0000256" key="3">
    <source>
        <dbReference type="ARBA" id="ARBA00022519"/>
    </source>
</evidence>
<feature type="region of interest" description="Disordered" evidence="7">
    <location>
        <begin position="1"/>
        <end position="39"/>
    </location>
</feature>
<dbReference type="Proteomes" id="UP000885680">
    <property type="component" value="Unassembled WGS sequence"/>
</dbReference>
<evidence type="ECO:0000313" key="11">
    <source>
        <dbReference type="Proteomes" id="UP000885680"/>
    </source>
</evidence>
<sequence>MRHPHGRRLAVDEDRNDDGARSVTPHHSGQSDDETLDRRPHPPAFNVPAIILILIAVLATVHAIRVFVLGPVAASDVLLDFAFIPGCYGDLDEICGLRSAGADIWSPLSYAFLHGDWTHLGVNAVWLLAFGTPVARRLGTVRFVAFSGVGALAGVAAFAILNPTLVAPVIGASGIVSALMGGACRFAFGGRGRTRFNPARADMPVVSIVDALANRTVLVFIGVFFATNLLIGSGVGGALGGGAIAWEAHLGGFAFGFLAFRLFDPLSRVRMP</sequence>
<dbReference type="GO" id="GO:0004252">
    <property type="term" value="F:serine-type endopeptidase activity"/>
    <property type="evidence" value="ECO:0007669"/>
    <property type="project" value="InterPro"/>
</dbReference>
<feature type="transmembrane region" description="Helical" evidence="8">
    <location>
        <begin position="117"/>
        <end position="136"/>
    </location>
</feature>
<evidence type="ECO:0000256" key="4">
    <source>
        <dbReference type="ARBA" id="ARBA00022692"/>
    </source>
</evidence>
<feature type="transmembrane region" description="Helical" evidence="8">
    <location>
        <begin position="167"/>
        <end position="188"/>
    </location>
</feature>
<evidence type="ECO:0000259" key="9">
    <source>
        <dbReference type="Pfam" id="PF01694"/>
    </source>
</evidence>
<feature type="transmembrane region" description="Helical" evidence="8">
    <location>
        <begin position="143"/>
        <end position="161"/>
    </location>
</feature>
<name>A0A9C9NE61_9HYPH</name>
<reference evidence="10" key="1">
    <citation type="journal article" date="2020" name="mSystems">
        <title>Genome- and Community-Level Interaction Insights into Carbon Utilization and Element Cycling Functions of Hydrothermarchaeota in Hydrothermal Sediment.</title>
        <authorList>
            <person name="Zhou Z."/>
            <person name="Liu Y."/>
            <person name="Xu W."/>
            <person name="Pan J."/>
            <person name="Luo Z.H."/>
            <person name="Li M."/>
        </authorList>
    </citation>
    <scope>NUCLEOTIDE SEQUENCE</scope>
    <source>
        <strain evidence="10">HyVt-347</strain>
    </source>
</reference>
<comment type="subcellular location">
    <subcellularLocation>
        <location evidence="1">Membrane</location>
        <topology evidence="1">Multi-pass membrane protein</topology>
    </subcellularLocation>
</comment>
<dbReference type="PANTHER" id="PTHR43066">
    <property type="entry name" value="RHOMBOID-RELATED PROTEIN"/>
    <property type="match status" value="1"/>
</dbReference>
<keyword evidence="2" id="KW-1003">Cell membrane</keyword>
<evidence type="ECO:0000256" key="5">
    <source>
        <dbReference type="ARBA" id="ARBA00022989"/>
    </source>
</evidence>
<dbReference type="EMBL" id="DRGN01000123">
    <property type="protein sequence ID" value="HEU00410.1"/>
    <property type="molecule type" value="Genomic_DNA"/>
</dbReference>
<keyword evidence="3" id="KW-0997">Cell inner membrane</keyword>
<dbReference type="PANTHER" id="PTHR43066:SF26">
    <property type="entry name" value="RHOMBOID PROTEASE GLPG"/>
    <property type="match status" value="1"/>
</dbReference>
<keyword evidence="10" id="KW-0378">Hydrolase</keyword>
<evidence type="ECO:0000313" key="10">
    <source>
        <dbReference type="EMBL" id="HEU00410.1"/>
    </source>
</evidence>
<feature type="transmembrane region" description="Helical" evidence="8">
    <location>
        <begin position="45"/>
        <end position="68"/>
    </location>
</feature>
<keyword evidence="6 8" id="KW-0472">Membrane</keyword>
<feature type="transmembrane region" description="Helical" evidence="8">
    <location>
        <begin position="243"/>
        <end position="263"/>
    </location>
</feature>
<keyword evidence="10" id="KW-0645">Protease</keyword>
<dbReference type="Pfam" id="PF01694">
    <property type="entry name" value="Rhomboid"/>
    <property type="match status" value="1"/>
</dbReference>
<keyword evidence="5 8" id="KW-1133">Transmembrane helix</keyword>
<keyword evidence="4 8" id="KW-0812">Transmembrane</keyword>
<dbReference type="GO" id="GO:0016020">
    <property type="term" value="C:membrane"/>
    <property type="evidence" value="ECO:0007669"/>
    <property type="project" value="UniProtKB-SubCell"/>
</dbReference>
<dbReference type="GO" id="GO:0006508">
    <property type="term" value="P:proteolysis"/>
    <property type="evidence" value="ECO:0007669"/>
    <property type="project" value="UniProtKB-KW"/>
</dbReference>
<proteinExistence type="predicted"/>
<dbReference type="SUPFAM" id="SSF144091">
    <property type="entry name" value="Rhomboid-like"/>
    <property type="match status" value="1"/>
</dbReference>
<evidence type="ECO:0000256" key="2">
    <source>
        <dbReference type="ARBA" id="ARBA00022475"/>
    </source>
</evidence>